<organism evidence="3 4">
    <name type="scientific">Schizothecium vesticola</name>
    <dbReference type="NCBI Taxonomy" id="314040"/>
    <lineage>
        <taxon>Eukaryota</taxon>
        <taxon>Fungi</taxon>
        <taxon>Dikarya</taxon>
        <taxon>Ascomycota</taxon>
        <taxon>Pezizomycotina</taxon>
        <taxon>Sordariomycetes</taxon>
        <taxon>Sordariomycetidae</taxon>
        <taxon>Sordariales</taxon>
        <taxon>Schizotheciaceae</taxon>
        <taxon>Schizothecium</taxon>
    </lineage>
</organism>
<reference evidence="3" key="1">
    <citation type="submission" date="2023-06" db="EMBL/GenBank/DDBJ databases">
        <title>Genome-scale phylogeny and comparative genomics of the fungal order Sordariales.</title>
        <authorList>
            <consortium name="Lawrence Berkeley National Laboratory"/>
            <person name="Hensen N."/>
            <person name="Bonometti L."/>
            <person name="Westerberg I."/>
            <person name="Brannstrom I.O."/>
            <person name="Guillou S."/>
            <person name="Cros-Aarteil S."/>
            <person name="Calhoun S."/>
            <person name="Haridas S."/>
            <person name="Kuo A."/>
            <person name="Mondo S."/>
            <person name="Pangilinan J."/>
            <person name="Riley R."/>
            <person name="LaButti K."/>
            <person name="Andreopoulos B."/>
            <person name="Lipzen A."/>
            <person name="Chen C."/>
            <person name="Yanf M."/>
            <person name="Daum C."/>
            <person name="Ng V."/>
            <person name="Clum A."/>
            <person name="Steindorff A."/>
            <person name="Ohm R."/>
            <person name="Martin F."/>
            <person name="Silar P."/>
            <person name="Natvig D."/>
            <person name="Lalanne C."/>
            <person name="Gautier V."/>
            <person name="Ament-velasquez S.L."/>
            <person name="Kruys A."/>
            <person name="Hutchinson M.I."/>
            <person name="Powell A.J."/>
            <person name="Barry K."/>
            <person name="Miller A.N."/>
            <person name="Grigoriev I.V."/>
            <person name="Debuchy R."/>
            <person name="Gladieux P."/>
            <person name="Thoren M.H."/>
            <person name="Johannesson H."/>
        </authorList>
    </citation>
    <scope>NUCLEOTIDE SEQUENCE</scope>
    <source>
        <strain evidence="3">SMH3187-1</strain>
    </source>
</reference>
<evidence type="ECO:0000313" key="4">
    <source>
        <dbReference type="Proteomes" id="UP001172155"/>
    </source>
</evidence>
<feature type="compositionally biased region" description="Low complexity" evidence="1">
    <location>
        <begin position="703"/>
        <end position="720"/>
    </location>
</feature>
<dbReference type="Pfam" id="PF24483">
    <property type="entry name" value="DUF7582"/>
    <property type="match status" value="1"/>
</dbReference>
<feature type="domain" description="DUF7582" evidence="2">
    <location>
        <begin position="221"/>
        <end position="362"/>
    </location>
</feature>
<feature type="region of interest" description="Disordered" evidence="1">
    <location>
        <begin position="503"/>
        <end position="563"/>
    </location>
</feature>
<comment type="caution">
    <text evidence="3">The sequence shown here is derived from an EMBL/GenBank/DDBJ whole genome shotgun (WGS) entry which is preliminary data.</text>
</comment>
<evidence type="ECO:0000313" key="3">
    <source>
        <dbReference type="EMBL" id="KAK0738388.1"/>
    </source>
</evidence>
<proteinExistence type="predicted"/>
<protein>
    <recommendedName>
        <fullName evidence="2">DUF7582 domain-containing protein</fullName>
    </recommendedName>
</protein>
<evidence type="ECO:0000256" key="1">
    <source>
        <dbReference type="SAM" id="MobiDB-lite"/>
    </source>
</evidence>
<feature type="compositionally biased region" description="Polar residues" evidence="1">
    <location>
        <begin position="683"/>
        <end position="698"/>
    </location>
</feature>
<dbReference type="EMBL" id="JAUKUD010000007">
    <property type="protein sequence ID" value="KAK0738388.1"/>
    <property type="molecule type" value="Genomic_DNA"/>
</dbReference>
<feature type="region of interest" description="Disordered" evidence="1">
    <location>
        <begin position="407"/>
        <end position="427"/>
    </location>
</feature>
<gene>
    <name evidence="3" type="ORF">B0T18DRAFT_433203</name>
</gene>
<dbReference type="Proteomes" id="UP001172155">
    <property type="component" value="Unassembled WGS sequence"/>
</dbReference>
<evidence type="ECO:0000259" key="2">
    <source>
        <dbReference type="Pfam" id="PF24483"/>
    </source>
</evidence>
<dbReference type="InterPro" id="IPR056004">
    <property type="entry name" value="DUF7582"/>
</dbReference>
<feature type="region of interest" description="Disordered" evidence="1">
    <location>
        <begin position="670"/>
        <end position="746"/>
    </location>
</feature>
<keyword evidence="4" id="KW-1185">Reference proteome</keyword>
<accession>A0AA40BQH6</accession>
<name>A0AA40BQH6_9PEZI</name>
<sequence length="921" mass="98116">MAIMSPSLSLKDRISSPLEAGHSIAEGYRLPHRVTSALEYASKRLARKETTVTLLAVQREYQLPASRLPPSAHPSSLASPLWSQLRAEASGHSTPTRHSFASSAFSTLKQLIRSSVTTEPPIRERIVHIVDSNHDHSRRDIISPALSDVSASSASTASTALTSDSLFSNRFHWPTTPAYDSEPATPATPFTVASSMSATETGSIVSALGLQPDEFGARFVYVGALSSRDERVLSMTIEKTARKFSIGPDWLPTPLPPTLLGLSPDVVQRSVAQNEVLFASDSLVVLSLDHLFTFRAALQSYACTQSATRLEDAVDELRRLILASPGRAQLRKSALLGTYRWLEPVSEEALGDVGKMYGRAYGVEGGVEDDTSVDGAAGREAEVATPTFGSMKGGRFGGRDGAVVVETSEDSPRMMMPPSGREKGEEGGFPGWLREDQGDEQGETDAIEEWYRQVRLQPVDIIPNPRSVEGPGSEPVSPLADTAITPRATPVSTPMMARFPARSEKAGVPVGEPVSPVTPRATPASTPMLARFPARDGEGEAGAEVVEARELSTTPKPTPKPAQDLVGAERVASWFLRTTPKPTPSPPQEVKTADHNNAETMEARRLSITPKPTPAPVQGANTVDVHEATTEEPRHLNTTPKPTLLIIPKPIRATIQHTRAATDPPVLRVQTNFDAPSPRGSPQPVSALSLASTSSHGRGTTELDTPLPQLSLLPLTPDSQSEGEGDDLTARPRTEQQQPTWWDGGGMSLSIEEVMRSPVTAVEVGAMGGMGGLFSSNTNNNSNSNANPAALPLTPLPFASPITPLSAIPAHLGGKQPYGPLTPLPGMARFEVNTPRYQQPATPRYNHGGMWQGGGGWLSPQQPMSALWNGPSTPNGYNDISPITRGEWGFLMGGGAGGVGRQAGVGRVDVEGEPVGVDGHR</sequence>
<dbReference type="AlphaFoldDB" id="A0AA40BQH6"/>